<evidence type="ECO:0000256" key="6">
    <source>
        <dbReference type="ARBA" id="ARBA00023136"/>
    </source>
</evidence>
<evidence type="ECO:0000256" key="3">
    <source>
        <dbReference type="ARBA" id="ARBA00022475"/>
    </source>
</evidence>
<evidence type="ECO:0000259" key="8">
    <source>
        <dbReference type="Pfam" id="PF04239"/>
    </source>
</evidence>
<evidence type="ECO:0000256" key="2">
    <source>
        <dbReference type="ARBA" id="ARBA00006448"/>
    </source>
</evidence>
<evidence type="ECO:0000256" key="5">
    <source>
        <dbReference type="ARBA" id="ARBA00022989"/>
    </source>
</evidence>
<feature type="domain" description="YetF C-terminal" evidence="8">
    <location>
        <begin position="79"/>
        <end position="205"/>
    </location>
</feature>
<dbReference type="GO" id="GO:0005886">
    <property type="term" value="C:plasma membrane"/>
    <property type="evidence" value="ECO:0007669"/>
    <property type="project" value="UniProtKB-SubCell"/>
</dbReference>
<dbReference type="OrthoDB" id="9778331at2"/>
<gene>
    <name evidence="10" type="ORF">WQ57_04435</name>
</gene>
<feature type="transmembrane region" description="Helical" evidence="7">
    <location>
        <begin position="52"/>
        <end position="74"/>
    </location>
</feature>
<keyword evidence="11" id="KW-1185">Reference proteome</keyword>
<feature type="domain" description="YetF-like N-terminal transmembrane" evidence="9">
    <location>
        <begin position="2"/>
        <end position="71"/>
    </location>
</feature>
<evidence type="ECO:0000313" key="10">
    <source>
        <dbReference type="EMBL" id="KKK39043.1"/>
    </source>
</evidence>
<dbReference type="AlphaFoldDB" id="A0A0M2SXY9"/>
<evidence type="ECO:0008006" key="12">
    <source>
        <dbReference type="Google" id="ProtNLM"/>
    </source>
</evidence>
<dbReference type="EMBL" id="LAYY01000004">
    <property type="protein sequence ID" value="KKK39043.1"/>
    <property type="molecule type" value="Genomic_DNA"/>
</dbReference>
<dbReference type="InterPro" id="IPR007353">
    <property type="entry name" value="DUF421"/>
</dbReference>
<dbReference type="PANTHER" id="PTHR34582">
    <property type="entry name" value="UPF0702 TRANSMEMBRANE PROTEIN YCAP"/>
    <property type="match status" value="1"/>
</dbReference>
<reference evidence="10 11" key="1">
    <citation type="submission" date="2015-04" db="EMBL/GenBank/DDBJ databases">
        <title>Taxonomic description and genome sequence of Bacillus campisalis sp. nov., a novel member of the genus Bacillus isolated from solar saltern.</title>
        <authorList>
            <person name="Mathan Kumar R."/>
            <person name="Kaur G."/>
            <person name="Kumar A."/>
            <person name="Singh N.K."/>
            <person name="Kaur N."/>
            <person name="Kumar N."/>
            <person name="Mayilraj S."/>
        </authorList>
    </citation>
    <scope>NUCLEOTIDE SEQUENCE [LARGE SCALE GENOMIC DNA]</scope>
    <source>
        <strain evidence="10 11">SA2-6</strain>
    </source>
</reference>
<keyword evidence="5 7" id="KW-1133">Transmembrane helix</keyword>
<name>A0A0M2SXY9_9BACI</name>
<evidence type="ECO:0000259" key="9">
    <source>
        <dbReference type="Pfam" id="PF20730"/>
    </source>
</evidence>
<evidence type="ECO:0000313" key="11">
    <source>
        <dbReference type="Proteomes" id="UP000034166"/>
    </source>
</evidence>
<dbReference type="Pfam" id="PF04239">
    <property type="entry name" value="DUF421"/>
    <property type="match status" value="1"/>
</dbReference>
<comment type="subcellular location">
    <subcellularLocation>
        <location evidence="1">Cell membrane</location>
        <topology evidence="1">Multi-pass membrane protein</topology>
    </subcellularLocation>
</comment>
<organism evidence="10 11">
    <name type="scientific">Mesobacillus campisalis</name>
    <dbReference type="NCBI Taxonomy" id="1408103"/>
    <lineage>
        <taxon>Bacteria</taxon>
        <taxon>Bacillati</taxon>
        <taxon>Bacillota</taxon>
        <taxon>Bacilli</taxon>
        <taxon>Bacillales</taxon>
        <taxon>Bacillaceae</taxon>
        <taxon>Mesobacillus</taxon>
    </lineage>
</organism>
<dbReference type="PANTHER" id="PTHR34582:SF5">
    <property type="entry name" value="UPF0702 TRANSMEMBRANE PROTEIN YETF"/>
    <property type="match status" value="1"/>
</dbReference>
<evidence type="ECO:0000256" key="4">
    <source>
        <dbReference type="ARBA" id="ARBA00022692"/>
    </source>
</evidence>
<evidence type="ECO:0000256" key="7">
    <source>
        <dbReference type="SAM" id="Phobius"/>
    </source>
</evidence>
<keyword evidence="3" id="KW-1003">Cell membrane</keyword>
<dbReference type="InterPro" id="IPR048454">
    <property type="entry name" value="YetF_N"/>
</dbReference>
<comment type="caution">
    <text evidence="10">The sequence shown here is derived from an EMBL/GenBank/DDBJ whole genome shotgun (WGS) entry which is preliminary data.</text>
</comment>
<keyword evidence="4 7" id="KW-0812">Transmembrane</keyword>
<dbReference type="RefSeq" id="WP_046522534.1">
    <property type="nucleotide sequence ID" value="NZ_LAYY01000004.1"/>
</dbReference>
<accession>A0A0M2SXY9</accession>
<comment type="similarity">
    <text evidence="2">Belongs to the UPF0702 family.</text>
</comment>
<dbReference type="Pfam" id="PF20730">
    <property type="entry name" value="YetF_N"/>
    <property type="match status" value="1"/>
</dbReference>
<proteinExistence type="inferred from homology"/>
<protein>
    <recommendedName>
        <fullName evidence="12">DUF421 domain-containing protein</fullName>
    </recommendedName>
</protein>
<evidence type="ECO:0000256" key="1">
    <source>
        <dbReference type="ARBA" id="ARBA00004651"/>
    </source>
</evidence>
<dbReference type="Proteomes" id="UP000034166">
    <property type="component" value="Unassembled WGS sequence"/>
</dbReference>
<sequence length="228" mass="25473">MIVLKILLIYLVTIATMRVMGKSSIVQMTPYDLVAIIIVGTVASEPLISTEVWPSLIALAAIAGLHIAFSYLTLNQIGNRFFLGEPTILIKDGEILEDSLEKSHLSVSQMLSILRSKGFPKVSDVEYAVLEPIGEISIIPKPANSPVTIEHLNLEYTDEGMPISVVIDGRIQKHNLRLLNLSEEWLLQKLVDRNLSPKDIIYAYVTDKTKMLIINLRLQAKQKPDEDK</sequence>
<dbReference type="InterPro" id="IPR023090">
    <property type="entry name" value="UPF0702_alpha/beta_dom_sf"/>
</dbReference>
<dbReference type="Gene3D" id="3.30.240.20">
    <property type="entry name" value="bsu07140 like domains"/>
    <property type="match status" value="2"/>
</dbReference>
<keyword evidence="6 7" id="KW-0472">Membrane</keyword>
<dbReference type="PATRIC" id="fig|1408103.3.peg.997"/>